<proteinExistence type="predicted"/>
<feature type="non-terminal residue" evidence="2">
    <location>
        <position position="126"/>
    </location>
</feature>
<dbReference type="SUPFAM" id="SSF52540">
    <property type="entry name" value="P-loop containing nucleoside triphosphate hydrolases"/>
    <property type="match status" value="1"/>
</dbReference>
<evidence type="ECO:0000259" key="1">
    <source>
        <dbReference type="Pfam" id="PF00931"/>
    </source>
</evidence>
<feature type="non-terminal residue" evidence="2">
    <location>
        <position position="1"/>
    </location>
</feature>
<dbReference type="EMBL" id="EF455491">
    <property type="protein sequence ID" value="ABO30975.1"/>
    <property type="molecule type" value="Genomic_DNA"/>
</dbReference>
<dbReference type="AlphaFoldDB" id="A4GXC6"/>
<protein>
    <submittedName>
        <fullName evidence="2">Resistance gene analog</fullName>
    </submittedName>
</protein>
<dbReference type="GO" id="GO:0043531">
    <property type="term" value="F:ADP binding"/>
    <property type="evidence" value="ECO:0007669"/>
    <property type="project" value="InterPro"/>
</dbReference>
<dbReference type="Gene3D" id="3.40.50.300">
    <property type="entry name" value="P-loop containing nucleotide triphosphate hydrolases"/>
    <property type="match status" value="1"/>
</dbReference>
<accession>A4GXC6</accession>
<evidence type="ECO:0000313" key="2">
    <source>
        <dbReference type="EMBL" id="ABO30975.1"/>
    </source>
</evidence>
<name>A4GXC6_9POAL</name>
<dbReference type="Pfam" id="PF00931">
    <property type="entry name" value="NB-ARC"/>
    <property type="match status" value="1"/>
</dbReference>
<gene>
    <name evidence="2" type="primary">RGA</name>
</gene>
<organism evidence="2">
    <name type="scientific">Bambusa balcooa</name>
    <name type="common">balku</name>
    <dbReference type="NCBI Taxonomy" id="288444"/>
    <lineage>
        <taxon>Eukaryota</taxon>
        <taxon>Viridiplantae</taxon>
        <taxon>Streptophyta</taxon>
        <taxon>Embryophyta</taxon>
        <taxon>Tracheophyta</taxon>
        <taxon>Spermatophyta</taxon>
        <taxon>Magnoliopsida</taxon>
        <taxon>Liliopsida</taxon>
        <taxon>Poales</taxon>
        <taxon>Poaceae</taxon>
        <taxon>BOP clade</taxon>
        <taxon>Bambusoideae</taxon>
        <taxon>Bambusodae</taxon>
        <taxon>Bambuseae</taxon>
        <taxon>Bambusinae</taxon>
        <taxon>Bambusa</taxon>
    </lineage>
</organism>
<dbReference type="InterPro" id="IPR002182">
    <property type="entry name" value="NB-ARC"/>
</dbReference>
<sequence>NCVRLEESERLPWFRWYSYDSAVSKHYDILLWYYVFVHFDQAKIMQELLESLFGDRYENIKSLKEIQDILEYAFKSKRLVLVLDDMWEDSQKEKWGVPITGRQGKSKREITLRLELGSHQMQRRGR</sequence>
<feature type="domain" description="NB-ARC" evidence="1">
    <location>
        <begin position="21"/>
        <end position="115"/>
    </location>
</feature>
<reference evidence="2" key="1">
    <citation type="submission" date="2007-02" db="EMBL/GenBank/DDBJ databases">
        <title>Resistance gene homolog from Bambusa balcooa populations tolerant to leaf rust disease.</title>
        <authorList>
            <person name="Pal A."/>
            <person name="Mitra A."/>
            <person name="Bhattacharya S."/>
            <person name="Ghosh J.S."/>
        </authorList>
    </citation>
    <scope>NUCLEOTIDE SEQUENCE</scope>
    <source>
        <strain evidence="2">AM/GOC/05/013</strain>
    </source>
</reference>
<dbReference type="InterPro" id="IPR027417">
    <property type="entry name" value="P-loop_NTPase"/>
</dbReference>